<feature type="repeat" description="TPR" evidence="5">
    <location>
        <begin position="846"/>
        <end position="879"/>
    </location>
</feature>
<dbReference type="RefSeq" id="WP_171189185.1">
    <property type="nucleotide sequence ID" value="NZ_WTPX01000137.1"/>
</dbReference>
<dbReference type="PROSITE" id="PS00108">
    <property type="entry name" value="PROTEIN_KINASE_ST"/>
    <property type="match status" value="1"/>
</dbReference>
<evidence type="ECO:0000256" key="3">
    <source>
        <dbReference type="ARBA" id="ARBA00022777"/>
    </source>
</evidence>
<evidence type="ECO:0000313" key="8">
    <source>
        <dbReference type="EMBL" id="NNJ27291.1"/>
    </source>
</evidence>
<keyword evidence="9" id="KW-1185">Reference proteome</keyword>
<dbReference type="GO" id="GO:0004674">
    <property type="term" value="F:protein serine/threonine kinase activity"/>
    <property type="evidence" value="ECO:0007669"/>
    <property type="project" value="UniProtKB-EC"/>
</dbReference>
<evidence type="ECO:0000256" key="4">
    <source>
        <dbReference type="ARBA" id="ARBA00022840"/>
    </source>
</evidence>
<evidence type="ECO:0000259" key="7">
    <source>
        <dbReference type="PROSITE" id="PS50011"/>
    </source>
</evidence>
<dbReference type="SUPFAM" id="SSF56112">
    <property type="entry name" value="Protein kinase-like (PK-like)"/>
    <property type="match status" value="1"/>
</dbReference>
<dbReference type="InterPro" id="IPR000719">
    <property type="entry name" value="Prot_kinase_dom"/>
</dbReference>
<keyword evidence="2" id="KW-0547">Nucleotide-binding</keyword>
<feature type="region of interest" description="Disordered" evidence="6">
    <location>
        <begin position="169"/>
        <end position="268"/>
    </location>
</feature>
<keyword evidence="4" id="KW-0067">ATP-binding</keyword>
<keyword evidence="1 8" id="KW-0808">Transferase</keyword>
<evidence type="ECO:0000256" key="1">
    <source>
        <dbReference type="ARBA" id="ARBA00022679"/>
    </source>
</evidence>
<dbReference type="Gene3D" id="3.30.200.20">
    <property type="entry name" value="Phosphorylase Kinase, domain 1"/>
    <property type="match status" value="1"/>
</dbReference>
<gene>
    <name evidence="8" type="primary">pknD_19</name>
    <name evidence="8" type="ORF">LzC2_33930</name>
</gene>
<dbReference type="PANTHER" id="PTHR43289">
    <property type="entry name" value="MITOGEN-ACTIVATED PROTEIN KINASE KINASE KINASE 20-RELATED"/>
    <property type="match status" value="1"/>
</dbReference>
<proteinExistence type="predicted"/>
<dbReference type="SMART" id="SM00220">
    <property type="entry name" value="S_TKc"/>
    <property type="match status" value="1"/>
</dbReference>
<dbReference type="CDD" id="cd14014">
    <property type="entry name" value="STKc_PknB_like"/>
    <property type="match status" value="1"/>
</dbReference>
<name>A0ABX1VIM3_9PLAN</name>
<feature type="domain" description="Protein kinase" evidence="7">
    <location>
        <begin position="17"/>
        <end position="385"/>
    </location>
</feature>
<dbReference type="Gene3D" id="1.10.510.10">
    <property type="entry name" value="Transferase(Phosphotransferase) domain 1"/>
    <property type="match status" value="1"/>
</dbReference>
<dbReference type="SMART" id="SM00028">
    <property type="entry name" value="TPR"/>
    <property type="match status" value="6"/>
</dbReference>
<keyword evidence="3 8" id="KW-0418">Kinase</keyword>
<dbReference type="PROSITE" id="PS50005">
    <property type="entry name" value="TPR"/>
    <property type="match status" value="2"/>
</dbReference>
<sequence length="1133" mass="120849">MSAAPQSPTPPDLPERYRPRERIGVGGIGEVWRVVDGNLRRDLAAKVLRPDRRSAEHAVRLTREALLTGRLQHPGVPPVVEQGLTVDGHPFFIMKLVGGANLRDVLAGKDSTGGRNRPDRLLTVVRQVCETVGFAHAAGIVHRDLKPANVMVGAHGEVQVMDWGLAALLRGGSPESPPSHSAAAPSPAADADGGADGDATIPSGGTGQKSDPLAETVTPPIAFPPESTVTPDKTVTPDGSVTPSVGAGLRIERPSGGGNPRNEDPIEGMPSDPLAAFTVSGAYIGTPAYMPPEQARGDTAAITARSDVFGLGGILCRLLTGKAPFATSGSIPALRLAVAGDLSLALSRLGTCGADGALIDLCRRCLSKDPADRPADGAAVAEELRQYEAGVRERLEREKIARAAAEVRVVEERKVRRASVGLAIAALCLVLTVGAFAWDRQQRRLVEDARASEARTEIVALLGQARTLQADYRFDAARALLDNAAARAAEVGADDSAEAVAAAVRDLSVVQRLDEIRLKKATPIGGFFETAFANGPDGAYAQAFAEGGIALNDEAPAVVGARIATQSNAAALVAALDDWAADELDPVRRERLLRFAEAASPHPVRAALLSHPGDDEAWNRAVALPRGDGADESDGLRSVAVLLAQRVRMRRAAGLDAEDGLETLAAAAADHPSDFWLQYHTGLTFAYAPPRQSERAIGYYRAALAVRPENAGLLYELGNQLWNVARHREAETAFRRSVEAGGHAHARINLAHLLSYQNRGEEAEALFRNGLLATPDDPALLSGYAYFLAALGRHEEAVGTYRRAIERVEFPDSLLANLAGSLRELGRIAEAEATYRELLRRQPLHADVHHQLGFLLENVGRLDEAETAYREAIRRNPGSAQYQDKLGYLLQGLGRAAEAEALYREAIRLEPEDPMPHRNLGLVLLDHTDEYVEALGELNTAIELGRLRAMAELVAPELLAEAELLASNPDRMKAVLAGEAAPADQAEALTLASFALIQKGRPLAAARLFETALSTPSPPPTSFYNGACACVSCSVGAADAAGLSDDDRANWRGRALDWLGRDLQRLAATADPGTVEELRWWLEDDDLTPVRTLALASLPAGDRRGWERLWNDHAAVLRRASGPLAAPRPLPAR</sequence>
<feature type="compositionally biased region" description="Low complexity" evidence="6">
    <location>
        <begin position="171"/>
        <end position="192"/>
    </location>
</feature>
<reference evidence="8 9" key="1">
    <citation type="journal article" date="2020" name="Syst. Appl. Microbiol.">
        <title>Alienimonas chondri sp. nov., a novel planctomycete isolated from the biofilm of the red alga Chondrus crispus.</title>
        <authorList>
            <person name="Vitorino I."/>
            <person name="Albuquerque L."/>
            <person name="Wiegand S."/>
            <person name="Kallscheuer N."/>
            <person name="da Costa M.S."/>
            <person name="Lobo-da-Cunha A."/>
            <person name="Jogler C."/>
            <person name="Lage O.M."/>
        </authorList>
    </citation>
    <scope>NUCLEOTIDE SEQUENCE [LARGE SCALE GENOMIC DNA]</scope>
    <source>
        <strain evidence="8 9">LzC2</strain>
    </source>
</reference>
<feature type="repeat" description="TPR" evidence="5">
    <location>
        <begin position="880"/>
        <end position="913"/>
    </location>
</feature>
<dbReference type="PROSITE" id="PS50011">
    <property type="entry name" value="PROTEIN_KINASE_DOM"/>
    <property type="match status" value="1"/>
</dbReference>
<keyword evidence="5" id="KW-0802">TPR repeat</keyword>
<dbReference type="InterPro" id="IPR019734">
    <property type="entry name" value="TPR_rpt"/>
</dbReference>
<dbReference type="EC" id="2.7.11.1" evidence="8"/>
<accession>A0ABX1VIM3</accession>
<dbReference type="InterPro" id="IPR011990">
    <property type="entry name" value="TPR-like_helical_dom_sf"/>
</dbReference>
<dbReference type="EMBL" id="WTPX01000137">
    <property type="protein sequence ID" value="NNJ27291.1"/>
    <property type="molecule type" value="Genomic_DNA"/>
</dbReference>
<dbReference type="Proteomes" id="UP000609651">
    <property type="component" value="Unassembled WGS sequence"/>
</dbReference>
<dbReference type="Pfam" id="PF13432">
    <property type="entry name" value="TPR_16"/>
    <property type="match status" value="3"/>
</dbReference>
<dbReference type="Gene3D" id="1.25.40.10">
    <property type="entry name" value="Tetratricopeptide repeat domain"/>
    <property type="match status" value="3"/>
</dbReference>
<evidence type="ECO:0000256" key="2">
    <source>
        <dbReference type="ARBA" id="ARBA00022741"/>
    </source>
</evidence>
<evidence type="ECO:0000313" key="9">
    <source>
        <dbReference type="Proteomes" id="UP000609651"/>
    </source>
</evidence>
<dbReference type="InterPro" id="IPR011009">
    <property type="entry name" value="Kinase-like_dom_sf"/>
</dbReference>
<organism evidence="8 9">
    <name type="scientific">Alienimonas chondri</name>
    <dbReference type="NCBI Taxonomy" id="2681879"/>
    <lineage>
        <taxon>Bacteria</taxon>
        <taxon>Pseudomonadati</taxon>
        <taxon>Planctomycetota</taxon>
        <taxon>Planctomycetia</taxon>
        <taxon>Planctomycetales</taxon>
        <taxon>Planctomycetaceae</taxon>
        <taxon>Alienimonas</taxon>
    </lineage>
</organism>
<protein>
    <submittedName>
        <fullName evidence="8">Serine/threonine-protein kinase PknD</fullName>
        <ecNumber evidence="8">2.7.11.1</ecNumber>
    </submittedName>
</protein>
<dbReference type="SUPFAM" id="SSF48452">
    <property type="entry name" value="TPR-like"/>
    <property type="match status" value="1"/>
</dbReference>
<evidence type="ECO:0000256" key="6">
    <source>
        <dbReference type="SAM" id="MobiDB-lite"/>
    </source>
</evidence>
<comment type="caution">
    <text evidence="8">The sequence shown here is derived from an EMBL/GenBank/DDBJ whole genome shotgun (WGS) entry which is preliminary data.</text>
</comment>
<feature type="compositionally biased region" description="Polar residues" evidence="6">
    <location>
        <begin position="227"/>
        <end position="243"/>
    </location>
</feature>
<dbReference type="Pfam" id="PF00069">
    <property type="entry name" value="Pkinase"/>
    <property type="match status" value="1"/>
</dbReference>
<dbReference type="PANTHER" id="PTHR43289:SF6">
    <property type="entry name" value="SERINE_THREONINE-PROTEIN KINASE NEKL-3"/>
    <property type="match status" value="1"/>
</dbReference>
<dbReference type="InterPro" id="IPR008271">
    <property type="entry name" value="Ser/Thr_kinase_AS"/>
</dbReference>
<evidence type="ECO:0000256" key="5">
    <source>
        <dbReference type="PROSITE-ProRule" id="PRU00339"/>
    </source>
</evidence>